<dbReference type="Proteomes" id="UP000488956">
    <property type="component" value="Unassembled WGS sequence"/>
</dbReference>
<keyword evidence="1" id="KW-1133">Transmembrane helix</keyword>
<dbReference type="EMBL" id="QXFY01000543">
    <property type="protein sequence ID" value="KAE9341401.1"/>
    <property type="molecule type" value="Genomic_DNA"/>
</dbReference>
<evidence type="ECO:0000313" key="13">
    <source>
        <dbReference type="Proteomes" id="UP000433483"/>
    </source>
</evidence>
<reference evidence="12 13" key="1">
    <citation type="submission" date="2018-08" db="EMBL/GenBank/DDBJ databases">
        <title>Genomic investigation of the strawberry pathogen Phytophthora fragariae indicates pathogenicity is determined by transcriptional variation in three key races.</title>
        <authorList>
            <person name="Adams T.M."/>
            <person name="Armitage A.D."/>
            <person name="Sobczyk M.K."/>
            <person name="Bates H.J."/>
            <person name="Dunwell J.M."/>
            <person name="Nellist C.F."/>
            <person name="Harrison R.J."/>
        </authorList>
    </citation>
    <scope>NUCLEOTIDE SEQUENCE [LARGE SCALE GENOMIC DNA]</scope>
    <source>
        <strain evidence="10 14">A4</strain>
        <strain evidence="8 15">BC-1</strain>
        <strain evidence="9 19">BC-23</strain>
        <strain evidence="7 13">NOV-27</strain>
        <strain evidence="6 16">NOV-5</strain>
        <strain evidence="4 17">NOV-71</strain>
        <strain evidence="11 20">NOV-77</strain>
        <strain evidence="2 12">NOV-9</strain>
        <strain evidence="5 21">ONT-3</strain>
        <strain evidence="3 18">SCRP245</strain>
    </source>
</reference>
<dbReference type="Proteomes" id="UP000433483">
    <property type="component" value="Unassembled WGS sequence"/>
</dbReference>
<dbReference type="Proteomes" id="UP000437068">
    <property type="component" value="Unassembled WGS sequence"/>
</dbReference>
<dbReference type="EMBL" id="QXGD01000922">
    <property type="protein sequence ID" value="KAE9220136.1"/>
    <property type="molecule type" value="Genomic_DNA"/>
</dbReference>
<dbReference type="Proteomes" id="UP000460718">
    <property type="component" value="Unassembled WGS sequence"/>
</dbReference>
<evidence type="ECO:0000313" key="11">
    <source>
        <dbReference type="EMBL" id="KAE9341401.1"/>
    </source>
</evidence>
<dbReference type="EMBL" id="QXGF01000934">
    <property type="protein sequence ID" value="KAE8934189.1"/>
    <property type="molecule type" value="Genomic_DNA"/>
</dbReference>
<evidence type="ECO:0000313" key="10">
    <source>
        <dbReference type="EMBL" id="KAE9302333.1"/>
    </source>
</evidence>
<evidence type="ECO:0000313" key="4">
    <source>
        <dbReference type="EMBL" id="KAE9102316.1"/>
    </source>
</evidence>
<evidence type="ECO:0000313" key="12">
    <source>
        <dbReference type="Proteomes" id="UP000429523"/>
    </source>
</evidence>
<keyword evidence="1" id="KW-0812">Transmembrane</keyword>
<evidence type="ECO:0000313" key="20">
    <source>
        <dbReference type="Proteomes" id="UP000486351"/>
    </source>
</evidence>
<dbReference type="EMBL" id="QXGA01000841">
    <property type="protein sequence ID" value="KAE9138964.1"/>
    <property type="molecule type" value="Genomic_DNA"/>
</dbReference>
<dbReference type="EMBL" id="QXFZ01000878">
    <property type="protein sequence ID" value="KAE9102316.1"/>
    <property type="molecule type" value="Genomic_DNA"/>
</dbReference>
<dbReference type="Proteomes" id="UP000476176">
    <property type="component" value="Unassembled WGS sequence"/>
</dbReference>
<evidence type="ECO:0000313" key="16">
    <source>
        <dbReference type="Proteomes" id="UP000440732"/>
    </source>
</evidence>
<dbReference type="EMBL" id="QXFX01000487">
    <property type="protein sequence ID" value="KAE9113870.1"/>
    <property type="molecule type" value="Genomic_DNA"/>
</dbReference>
<dbReference type="Proteomes" id="UP000440732">
    <property type="component" value="Unassembled WGS sequence"/>
</dbReference>
<evidence type="ECO:0000313" key="18">
    <source>
        <dbReference type="Proteomes" id="UP000460718"/>
    </source>
</evidence>
<feature type="transmembrane region" description="Helical" evidence="1">
    <location>
        <begin position="12"/>
        <end position="40"/>
    </location>
</feature>
<evidence type="ECO:0000313" key="5">
    <source>
        <dbReference type="EMBL" id="KAE9113870.1"/>
    </source>
</evidence>
<comment type="caution">
    <text evidence="10">The sequence shown here is derived from an EMBL/GenBank/DDBJ whole genome shotgun (WGS) entry which is preliminary data.</text>
</comment>
<keyword evidence="13" id="KW-1185">Reference proteome</keyword>
<name>A0A6A4D611_9STRA</name>
<evidence type="ECO:0000313" key="8">
    <source>
        <dbReference type="EMBL" id="KAE9220136.1"/>
    </source>
</evidence>
<dbReference type="Proteomes" id="UP000441208">
    <property type="component" value="Unassembled WGS sequence"/>
</dbReference>
<dbReference type="EMBL" id="QXFW01000816">
    <property type="protein sequence ID" value="KAE9002392.1"/>
    <property type="molecule type" value="Genomic_DNA"/>
</dbReference>
<evidence type="ECO:0000313" key="3">
    <source>
        <dbReference type="EMBL" id="KAE9002392.1"/>
    </source>
</evidence>
<dbReference type="EMBL" id="QXGB01000854">
    <property type="protein sequence ID" value="KAE9202734.1"/>
    <property type="molecule type" value="Genomic_DNA"/>
</dbReference>
<protein>
    <submittedName>
        <fullName evidence="10">Uncharacterized protein</fullName>
    </submittedName>
</protein>
<evidence type="ECO:0000313" key="15">
    <source>
        <dbReference type="Proteomes" id="UP000440367"/>
    </source>
</evidence>
<dbReference type="Proteomes" id="UP000440367">
    <property type="component" value="Unassembled WGS sequence"/>
</dbReference>
<dbReference type="AlphaFoldDB" id="A0A6A4D611"/>
<evidence type="ECO:0000313" key="17">
    <source>
        <dbReference type="Proteomes" id="UP000441208"/>
    </source>
</evidence>
<evidence type="ECO:0000313" key="6">
    <source>
        <dbReference type="EMBL" id="KAE9138964.1"/>
    </source>
</evidence>
<gene>
    <name evidence="10" type="ORF">PF001_g14054</name>
    <name evidence="8" type="ORF">PF002_g15978</name>
    <name evidence="9" type="ORF">PF004_g9544</name>
    <name evidence="7" type="ORF">PF005_g14454</name>
    <name evidence="6" type="ORF">PF006_g13847</name>
    <name evidence="4" type="ORF">PF007_g14805</name>
    <name evidence="11" type="ORF">PF008_g10641</name>
    <name evidence="2" type="ORF">PF009_g15828</name>
    <name evidence="5" type="ORF">PF010_g9913</name>
    <name evidence="3" type="ORF">PF011_g13336</name>
</gene>
<evidence type="ECO:0000313" key="19">
    <source>
        <dbReference type="Proteomes" id="UP000476176"/>
    </source>
</evidence>
<sequence length="108" mass="11622">MVASADPPGTVALLALAITPPCELCTCISSLCYLSILYYFQYHRFHNCTRKPSVLRLYSLEILFARLKKIFASALAGHVNACASLPATTHASASIAIPLSSLPLQVVN</sequence>
<evidence type="ECO:0000313" key="7">
    <source>
        <dbReference type="EMBL" id="KAE9202734.1"/>
    </source>
</evidence>
<evidence type="ECO:0000313" key="21">
    <source>
        <dbReference type="Proteomes" id="UP000488956"/>
    </source>
</evidence>
<dbReference type="Proteomes" id="UP000429523">
    <property type="component" value="Unassembled WGS sequence"/>
</dbReference>
<evidence type="ECO:0000313" key="9">
    <source>
        <dbReference type="EMBL" id="KAE9233829.1"/>
    </source>
</evidence>
<accession>A0A6A4D611</accession>
<proteinExistence type="predicted"/>
<dbReference type="Proteomes" id="UP000486351">
    <property type="component" value="Unassembled WGS sequence"/>
</dbReference>
<organism evidence="10 14">
    <name type="scientific">Phytophthora fragariae</name>
    <dbReference type="NCBI Taxonomy" id="53985"/>
    <lineage>
        <taxon>Eukaryota</taxon>
        <taxon>Sar</taxon>
        <taxon>Stramenopiles</taxon>
        <taxon>Oomycota</taxon>
        <taxon>Peronosporomycetes</taxon>
        <taxon>Peronosporales</taxon>
        <taxon>Peronosporaceae</taxon>
        <taxon>Phytophthora</taxon>
    </lineage>
</organism>
<evidence type="ECO:0000256" key="1">
    <source>
        <dbReference type="SAM" id="Phobius"/>
    </source>
</evidence>
<evidence type="ECO:0000313" key="2">
    <source>
        <dbReference type="EMBL" id="KAE8934189.1"/>
    </source>
</evidence>
<evidence type="ECO:0000313" key="14">
    <source>
        <dbReference type="Proteomes" id="UP000437068"/>
    </source>
</evidence>
<keyword evidence="1" id="KW-0472">Membrane</keyword>
<dbReference type="EMBL" id="QXGE01000856">
    <property type="protein sequence ID" value="KAE9302333.1"/>
    <property type="molecule type" value="Genomic_DNA"/>
</dbReference>
<dbReference type="EMBL" id="QXGC01000472">
    <property type="protein sequence ID" value="KAE9233829.1"/>
    <property type="molecule type" value="Genomic_DNA"/>
</dbReference>